<dbReference type="PANTHER" id="PTHR33732">
    <property type="entry name" value="REF/SRPP-LIKE PROTEIN OS05G0151300/LOC_OS05G05940"/>
    <property type="match status" value="1"/>
</dbReference>
<gene>
    <name evidence="2" type="ORF">NE237_006049</name>
</gene>
<dbReference type="EMBL" id="JAMYWD010000004">
    <property type="protein sequence ID" value="KAJ4972875.1"/>
    <property type="molecule type" value="Genomic_DNA"/>
</dbReference>
<dbReference type="OrthoDB" id="1901372at2759"/>
<name>A0A9Q0KLX8_9MAGN</name>
<organism evidence="2 3">
    <name type="scientific">Protea cynaroides</name>
    <dbReference type="NCBI Taxonomy" id="273540"/>
    <lineage>
        <taxon>Eukaryota</taxon>
        <taxon>Viridiplantae</taxon>
        <taxon>Streptophyta</taxon>
        <taxon>Embryophyta</taxon>
        <taxon>Tracheophyta</taxon>
        <taxon>Spermatophyta</taxon>
        <taxon>Magnoliopsida</taxon>
        <taxon>Proteales</taxon>
        <taxon>Proteaceae</taxon>
        <taxon>Protea</taxon>
    </lineage>
</organism>
<dbReference type="InterPro" id="IPR008802">
    <property type="entry name" value="REF"/>
</dbReference>
<comment type="caution">
    <text evidence="2">The sequence shown here is derived from an EMBL/GenBank/DDBJ whole genome shotgun (WGS) entry which is preliminary data.</text>
</comment>
<evidence type="ECO:0000256" key="1">
    <source>
        <dbReference type="ARBA" id="ARBA00009737"/>
    </source>
</evidence>
<evidence type="ECO:0008006" key="4">
    <source>
        <dbReference type="Google" id="ProtNLM"/>
    </source>
</evidence>
<reference evidence="2" key="1">
    <citation type="journal article" date="2023" name="Plant J.">
        <title>The genome of the king protea, Protea cynaroides.</title>
        <authorList>
            <person name="Chang J."/>
            <person name="Duong T.A."/>
            <person name="Schoeman C."/>
            <person name="Ma X."/>
            <person name="Roodt D."/>
            <person name="Barker N."/>
            <person name="Li Z."/>
            <person name="Van de Peer Y."/>
            <person name="Mizrachi E."/>
        </authorList>
    </citation>
    <scope>NUCLEOTIDE SEQUENCE</scope>
    <source>
        <tissue evidence="2">Young leaves</tissue>
    </source>
</reference>
<accession>A0A9Q0KLX8</accession>
<dbReference type="Proteomes" id="UP001141806">
    <property type="component" value="Unassembled WGS sequence"/>
</dbReference>
<dbReference type="AlphaFoldDB" id="A0A9Q0KLX8"/>
<evidence type="ECO:0000313" key="3">
    <source>
        <dbReference type="Proteomes" id="UP001141806"/>
    </source>
</evidence>
<proteinExistence type="inferred from homology"/>
<sequence length="219" mass="24232">MATDTIESKNRELKHLGFIKIAAINTLICITNLYGYAKQNSGFLKSGILTVESTVTTFVTPVCEKFKDVPNNLLVFLDKKVDEAANRFDKDAPSFAKQVVSQASCMVQNTSKLAQTLVSEARTGGISAAMTYSVGKYKEFLWDLSVRIWYTLNQVPPFQKAAEMVIPTAAHCSGKYNHVIIGMRQKGYSAFGYLPLVPLDKIARTFKKKKTVAGKECAE</sequence>
<protein>
    <recommendedName>
        <fullName evidence="4">REF/SRPP-like protein</fullName>
    </recommendedName>
</protein>
<dbReference type="Pfam" id="PF05755">
    <property type="entry name" value="REF"/>
    <property type="match status" value="1"/>
</dbReference>
<keyword evidence="3" id="KW-1185">Reference proteome</keyword>
<dbReference type="PANTHER" id="PTHR33732:SF2">
    <property type="entry name" value="REF_SRPP-LIKE PROTEIN"/>
    <property type="match status" value="1"/>
</dbReference>
<evidence type="ECO:0000313" key="2">
    <source>
        <dbReference type="EMBL" id="KAJ4972875.1"/>
    </source>
</evidence>
<comment type="similarity">
    <text evidence="1">Belongs to the REF/SRPP family.</text>
</comment>